<accession>A0A7X1B7V2</accession>
<dbReference type="InterPro" id="IPR050482">
    <property type="entry name" value="Sensor_HK_TwoCompSys"/>
</dbReference>
<keyword evidence="2 7" id="KW-0418">Kinase</keyword>
<dbReference type="Proteomes" id="UP000526501">
    <property type="component" value="Unassembled WGS sequence"/>
</dbReference>
<keyword evidence="8" id="KW-1185">Reference proteome</keyword>
<dbReference type="GO" id="GO:0000155">
    <property type="term" value="F:phosphorelay sensor kinase activity"/>
    <property type="evidence" value="ECO:0007669"/>
    <property type="project" value="InterPro"/>
</dbReference>
<evidence type="ECO:0000256" key="2">
    <source>
        <dbReference type="ARBA" id="ARBA00022777"/>
    </source>
</evidence>
<dbReference type="InterPro" id="IPR005467">
    <property type="entry name" value="His_kinase_dom"/>
</dbReference>
<keyword evidence="5" id="KW-0472">Membrane</keyword>
<evidence type="ECO:0000256" key="3">
    <source>
        <dbReference type="ARBA" id="ARBA00023012"/>
    </source>
</evidence>
<feature type="domain" description="Histidine kinase" evidence="6">
    <location>
        <begin position="518"/>
        <end position="714"/>
    </location>
</feature>
<dbReference type="Pfam" id="PF02518">
    <property type="entry name" value="HATPase_c"/>
    <property type="match status" value="1"/>
</dbReference>
<evidence type="ECO:0000256" key="4">
    <source>
        <dbReference type="SAM" id="MobiDB-lite"/>
    </source>
</evidence>
<dbReference type="InterPro" id="IPR036890">
    <property type="entry name" value="HATPase_C_sf"/>
</dbReference>
<dbReference type="InterPro" id="IPR003594">
    <property type="entry name" value="HATPase_dom"/>
</dbReference>
<dbReference type="AlphaFoldDB" id="A0A7X1B7V2"/>
<dbReference type="SUPFAM" id="SSF55874">
    <property type="entry name" value="ATPase domain of HSP90 chaperone/DNA topoisomerase II/histidine kinase"/>
    <property type="match status" value="1"/>
</dbReference>
<dbReference type="Gene3D" id="3.30.565.10">
    <property type="entry name" value="Histidine kinase-like ATPase, C-terminal domain"/>
    <property type="match status" value="1"/>
</dbReference>
<dbReference type="InterPro" id="IPR011712">
    <property type="entry name" value="Sig_transdc_His_kin_sub3_dim/P"/>
</dbReference>
<gene>
    <name evidence="7" type="ORF">H5P27_14655</name>
</gene>
<organism evidence="7 8">
    <name type="scientific">Pelagicoccus albus</name>
    <dbReference type="NCBI Taxonomy" id="415222"/>
    <lineage>
        <taxon>Bacteria</taxon>
        <taxon>Pseudomonadati</taxon>
        <taxon>Verrucomicrobiota</taxon>
        <taxon>Opitutia</taxon>
        <taxon>Puniceicoccales</taxon>
        <taxon>Pelagicoccaceae</taxon>
        <taxon>Pelagicoccus</taxon>
    </lineage>
</organism>
<evidence type="ECO:0000256" key="5">
    <source>
        <dbReference type="SAM" id="Phobius"/>
    </source>
</evidence>
<evidence type="ECO:0000259" key="6">
    <source>
        <dbReference type="PROSITE" id="PS50109"/>
    </source>
</evidence>
<protein>
    <submittedName>
        <fullName evidence="7">Sensor histidine kinase</fullName>
    </submittedName>
</protein>
<keyword evidence="1" id="KW-0808">Transferase</keyword>
<dbReference type="GO" id="GO:0046983">
    <property type="term" value="F:protein dimerization activity"/>
    <property type="evidence" value="ECO:0007669"/>
    <property type="project" value="InterPro"/>
</dbReference>
<keyword evidence="3" id="KW-0902">Two-component regulatory system</keyword>
<evidence type="ECO:0000313" key="8">
    <source>
        <dbReference type="Proteomes" id="UP000526501"/>
    </source>
</evidence>
<keyword evidence="5" id="KW-1133">Transmembrane helix</keyword>
<dbReference type="Pfam" id="PF07730">
    <property type="entry name" value="HisKA_3"/>
    <property type="match status" value="1"/>
</dbReference>
<dbReference type="Gene3D" id="1.20.5.1930">
    <property type="match status" value="1"/>
</dbReference>
<feature type="transmembrane region" description="Helical" evidence="5">
    <location>
        <begin position="469"/>
        <end position="490"/>
    </location>
</feature>
<dbReference type="PANTHER" id="PTHR24421">
    <property type="entry name" value="NITRATE/NITRITE SENSOR PROTEIN NARX-RELATED"/>
    <property type="match status" value="1"/>
</dbReference>
<dbReference type="EMBL" id="JACHVC010000012">
    <property type="protein sequence ID" value="MBC2607289.1"/>
    <property type="molecule type" value="Genomic_DNA"/>
</dbReference>
<dbReference type="PROSITE" id="PS50109">
    <property type="entry name" value="HIS_KIN"/>
    <property type="match status" value="1"/>
</dbReference>
<dbReference type="SMART" id="SM00387">
    <property type="entry name" value="HATPase_c"/>
    <property type="match status" value="1"/>
</dbReference>
<evidence type="ECO:0000256" key="1">
    <source>
        <dbReference type="ARBA" id="ARBA00022679"/>
    </source>
</evidence>
<dbReference type="GO" id="GO:0016020">
    <property type="term" value="C:membrane"/>
    <property type="evidence" value="ECO:0007669"/>
    <property type="project" value="InterPro"/>
</dbReference>
<feature type="region of interest" description="Disordered" evidence="4">
    <location>
        <begin position="261"/>
        <end position="282"/>
    </location>
</feature>
<dbReference type="CDD" id="cd16917">
    <property type="entry name" value="HATPase_UhpB-NarQ-NarX-like"/>
    <property type="match status" value="1"/>
</dbReference>
<sequence length="714" mass="78843">MVRFHPTAYTPLTHSSPYRLVVILLVAHSLLAGYFSPSLSAEEDPNLITTAAQARALTPEEAAEERPILLRGCFMGSGAFSFSFQDETGPLFIFTEPHLSEGFEIGDLVEVVGVTNPGDYAPCAYARSIKKIGTVEVPKPIKTTIAELSYGQMDAYWVQVEGIVRNMEIVPDILVPGPDQPEPDPENMHTKLKLADGNSTSVVEVTSILDPALYIDAKIRVTGHCFYLHNGNRQFVRPNIHTLHDEVPEIIEPPLHRDFEGETRPVSSLSTFDHTGGNPGRRVHVRGVVTHQREGIAVWIRDRGQSLQIQAPQTESLSPGDVIDVLGFPEPGTYSPVLEDAEFKKTSQTTPPEPVPLQDLRMIIRHDSDLVQLEAELTEIQRYAESVELTLEALGTTVRASLLSSSDFDSLADWRPGSIVRASGIATVGEGETKPLNGIWFSESLHLLLRSPEDLAIITPAPWWNAQRISYALGAVLVLALIMIAGIVWFSKRRFREQQLQRAMAESEFSAILSERNRVAREIHDTLAQNIGAISVHLELVRTDSKNLSEPTQNHIQTAHKLARTALADARESIWNMRSQVLEKYDLGGALKRIATQLTENTGIDTLVEIKGDRRRLPPIVENNLLRIGQEAVTNACKHAEPTRISVRLVYSERKVELSISDNGKGFRTDAVPSGAKRSFGLVGIQERIELLGGEIEIKSEVGKGTEIKATAQD</sequence>
<proteinExistence type="predicted"/>
<dbReference type="RefSeq" id="WP_185661139.1">
    <property type="nucleotide sequence ID" value="NZ_CAWPOO010000012.1"/>
</dbReference>
<name>A0A7X1B7V2_9BACT</name>
<comment type="caution">
    <text evidence="7">The sequence shown here is derived from an EMBL/GenBank/DDBJ whole genome shotgun (WGS) entry which is preliminary data.</text>
</comment>
<reference evidence="7 8" key="1">
    <citation type="submission" date="2020-07" db="EMBL/GenBank/DDBJ databases">
        <authorList>
            <person name="Feng X."/>
        </authorList>
    </citation>
    <scope>NUCLEOTIDE SEQUENCE [LARGE SCALE GENOMIC DNA]</scope>
    <source>
        <strain evidence="7 8">JCM23202</strain>
    </source>
</reference>
<evidence type="ECO:0000313" key="7">
    <source>
        <dbReference type="EMBL" id="MBC2607289.1"/>
    </source>
</evidence>
<keyword evidence="5" id="KW-0812">Transmembrane</keyword>